<name>A0A1V9FP97_9BACT</name>
<accession>A0A1V9FP97</accession>
<comment type="caution">
    <text evidence="3">The sequence shown here is derived from an EMBL/GenBank/DDBJ whole genome shotgun (WGS) entry which is preliminary data.</text>
</comment>
<dbReference type="Proteomes" id="UP000192796">
    <property type="component" value="Unassembled WGS sequence"/>
</dbReference>
<dbReference type="EMBL" id="LVYD01000065">
    <property type="protein sequence ID" value="OQP60158.1"/>
    <property type="molecule type" value="Genomic_DNA"/>
</dbReference>
<keyword evidence="1" id="KW-0732">Signal</keyword>
<feature type="signal peptide" evidence="1">
    <location>
        <begin position="1"/>
        <end position="20"/>
    </location>
</feature>
<gene>
    <name evidence="3" type="ORF">A3860_34320</name>
</gene>
<proteinExistence type="predicted"/>
<evidence type="ECO:0000259" key="2">
    <source>
        <dbReference type="Pfam" id="PF20606"/>
    </source>
</evidence>
<keyword evidence="4" id="KW-1185">Reference proteome</keyword>
<dbReference type="AlphaFoldDB" id="A0A1V9FP97"/>
<protein>
    <recommendedName>
        <fullName evidence="2">DUF6799 domain-containing protein</fullName>
    </recommendedName>
</protein>
<dbReference type="InterPro" id="IPR046478">
    <property type="entry name" value="DUF6799"/>
</dbReference>
<feature type="domain" description="DUF6799" evidence="2">
    <location>
        <begin position="37"/>
        <end position="96"/>
    </location>
</feature>
<evidence type="ECO:0000313" key="4">
    <source>
        <dbReference type="Proteomes" id="UP000192796"/>
    </source>
</evidence>
<dbReference type="STRING" id="1703345.A3860_34320"/>
<reference evidence="3 4" key="1">
    <citation type="submission" date="2016-03" db="EMBL/GenBank/DDBJ databases">
        <title>Niastella vici sp. nov., isolated from farmland soil.</title>
        <authorList>
            <person name="Chen L."/>
            <person name="Wang D."/>
            <person name="Yang S."/>
            <person name="Wang G."/>
        </authorList>
    </citation>
    <scope>NUCLEOTIDE SEQUENCE [LARGE SCALE GENOMIC DNA]</scope>
    <source>
        <strain evidence="3 4">DJ57</strain>
    </source>
</reference>
<dbReference type="OrthoDB" id="1202235at2"/>
<evidence type="ECO:0000313" key="3">
    <source>
        <dbReference type="EMBL" id="OQP60158.1"/>
    </source>
</evidence>
<feature type="chain" id="PRO_5012235474" description="DUF6799 domain-containing protein" evidence="1">
    <location>
        <begin position="21"/>
        <end position="131"/>
    </location>
</feature>
<dbReference type="Pfam" id="PF20606">
    <property type="entry name" value="DUF6799"/>
    <property type="match status" value="1"/>
</dbReference>
<dbReference type="RefSeq" id="WP_081153485.1">
    <property type="nucleotide sequence ID" value="NZ_LVYD01000065.1"/>
</dbReference>
<sequence length="131" mass="14866">MKKIFLAALSVLLFTTITMAQQQGENKNQQNAVANDEHLMMKEGKMYHNVTGKEMMLENPMTMPNGTVIHPDGSYQLKNGKQRKLLNGQCMDMNGKKYRSHQMFQKSVMRTQGANMHAGSNHLNMNMSGHH</sequence>
<evidence type="ECO:0000256" key="1">
    <source>
        <dbReference type="SAM" id="SignalP"/>
    </source>
</evidence>
<organism evidence="3 4">
    <name type="scientific">Niastella vici</name>
    <dbReference type="NCBI Taxonomy" id="1703345"/>
    <lineage>
        <taxon>Bacteria</taxon>
        <taxon>Pseudomonadati</taxon>
        <taxon>Bacteroidota</taxon>
        <taxon>Chitinophagia</taxon>
        <taxon>Chitinophagales</taxon>
        <taxon>Chitinophagaceae</taxon>
        <taxon>Niastella</taxon>
    </lineage>
</organism>